<name>A0AAD8P0E1_TARER</name>
<dbReference type="EMBL" id="JAUHHV010000001">
    <property type="protein sequence ID" value="KAK1434460.1"/>
    <property type="molecule type" value="Genomic_DNA"/>
</dbReference>
<dbReference type="GO" id="GO:0000455">
    <property type="term" value="P:enzyme-directed rRNA pseudouridine synthesis"/>
    <property type="evidence" value="ECO:0007669"/>
    <property type="project" value="TreeGrafter"/>
</dbReference>
<dbReference type="PANTHER" id="PTHR21600:SF47">
    <property type="entry name" value="RNA PSEUDOURIDINE SYNTHASE 1"/>
    <property type="match status" value="1"/>
</dbReference>
<dbReference type="InterPro" id="IPR006145">
    <property type="entry name" value="PsdUridine_synth_RsuA/RluA"/>
</dbReference>
<dbReference type="PROSITE" id="PS01129">
    <property type="entry name" value="PSI_RLU"/>
    <property type="match status" value="1"/>
</dbReference>
<comment type="catalytic activity">
    <reaction evidence="1">
        <text>a uridine in RNA = a pseudouridine in RNA</text>
        <dbReference type="Rhea" id="RHEA:48348"/>
        <dbReference type="Rhea" id="RHEA-COMP:12068"/>
        <dbReference type="Rhea" id="RHEA-COMP:12069"/>
        <dbReference type="ChEBI" id="CHEBI:65314"/>
        <dbReference type="ChEBI" id="CHEBI:65315"/>
    </reaction>
</comment>
<keyword evidence="4" id="KW-1185">Reference proteome</keyword>
<dbReference type="PANTHER" id="PTHR21600">
    <property type="entry name" value="MITOCHONDRIAL RNA PSEUDOURIDINE SYNTHASE"/>
    <property type="match status" value="1"/>
</dbReference>
<dbReference type="InterPro" id="IPR006224">
    <property type="entry name" value="PsdUridine_synth_RluA-like_CS"/>
</dbReference>
<organism evidence="3 4">
    <name type="scientific">Tagetes erecta</name>
    <name type="common">African marigold</name>
    <dbReference type="NCBI Taxonomy" id="13708"/>
    <lineage>
        <taxon>Eukaryota</taxon>
        <taxon>Viridiplantae</taxon>
        <taxon>Streptophyta</taxon>
        <taxon>Embryophyta</taxon>
        <taxon>Tracheophyta</taxon>
        <taxon>Spermatophyta</taxon>
        <taxon>Magnoliopsida</taxon>
        <taxon>eudicotyledons</taxon>
        <taxon>Gunneridae</taxon>
        <taxon>Pentapetalae</taxon>
        <taxon>asterids</taxon>
        <taxon>campanulids</taxon>
        <taxon>Asterales</taxon>
        <taxon>Asteraceae</taxon>
        <taxon>Asteroideae</taxon>
        <taxon>Heliantheae alliance</taxon>
        <taxon>Tageteae</taxon>
        <taxon>Tagetes</taxon>
    </lineage>
</organism>
<reference evidence="3" key="1">
    <citation type="journal article" date="2023" name="bioRxiv">
        <title>Improved chromosome-level genome assembly for marigold (Tagetes erecta).</title>
        <authorList>
            <person name="Jiang F."/>
            <person name="Yuan L."/>
            <person name="Wang S."/>
            <person name="Wang H."/>
            <person name="Xu D."/>
            <person name="Wang A."/>
            <person name="Fan W."/>
        </authorList>
    </citation>
    <scope>NUCLEOTIDE SEQUENCE</scope>
    <source>
        <strain evidence="3">WSJ</strain>
        <tissue evidence="3">Leaf</tissue>
    </source>
</reference>
<dbReference type="Pfam" id="PF00849">
    <property type="entry name" value="PseudoU_synth_2"/>
    <property type="match status" value="1"/>
</dbReference>
<evidence type="ECO:0000313" key="4">
    <source>
        <dbReference type="Proteomes" id="UP001229421"/>
    </source>
</evidence>
<gene>
    <name evidence="3" type="ORF">QVD17_00203</name>
</gene>
<feature type="domain" description="Pseudouridine synthase RsuA/RluA-like" evidence="2">
    <location>
        <begin position="76"/>
        <end position="260"/>
    </location>
</feature>
<dbReference type="CDD" id="cd02869">
    <property type="entry name" value="PseudoU_synth_RluA_like"/>
    <property type="match status" value="1"/>
</dbReference>
<dbReference type="SUPFAM" id="SSF55120">
    <property type="entry name" value="Pseudouridine synthase"/>
    <property type="match status" value="1"/>
</dbReference>
<dbReference type="InterPro" id="IPR050188">
    <property type="entry name" value="RluA_PseudoU_synthase"/>
</dbReference>
<dbReference type="AlphaFoldDB" id="A0AAD8P0E1"/>
<evidence type="ECO:0000259" key="2">
    <source>
        <dbReference type="Pfam" id="PF00849"/>
    </source>
</evidence>
<evidence type="ECO:0000256" key="1">
    <source>
        <dbReference type="ARBA" id="ARBA00000073"/>
    </source>
</evidence>
<evidence type="ECO:0000313" key="3">
    <source>
        <dbReference type="EMBL" id="KAK1434460.1"/>
    </source>
</evidence>
<protein>
    <recommendedName>
        <fullName evidence="2">Pseudouridine synthase RsuA/RluA-like domain-containing protein</fullName>
    </recommendedName>
</protein>
<dbReference type="Proteomes" id="UP001229421">
    <property type="component" value="Unassembled WGS sequence"/>
</dbReference>
<dbReference type="GO" id="GO:0003723">
    <property type="term" value="F:RNA binding"/>
    <property type="evidence" value="ECO:0007669"/>
    <property type="project" value="InterPro"/>
</dbReference>
<dbReference type="GO" id="GO:0009982">
    <property type="term" value="F:pseudouridine synthase activity"/>
    <property type="evidence" value="ECO:0007669"/>
    <property type="project" value="InterPro"/>
</dbReference>
<comment type="caution">
    <text evidence="3">The sequence shown here is derived from an EMBL/GenBank/DDBJ whole genome shotgun (WGS) entry which is preliminary data.</text>
</comment>
<dbReference type="Gene3D" id="3.30.2350.10">
    <property type="entry name" value="Pseudouridine synthase"/>
    <property type="match status" value="1"/>
</dbReference>
<dbReference type="InterPro" id="IPR020103">
    <property type="entry name" value="PsdUridine_synth_cat_dom_sf"/>
</dbReference>
<accession>A0AAD8P0E1</accession>
<sequence>MSFGSAPSYLTTTTTTTVYRSPLMTQCDLGKYPVPLSPPFPQISKDIEVNRAMSASSKSSLFSLGTTDVLHEDDWLIAFNKPQGVYCDTILASVPKLLNHCSHGSIHSKKMEFHLANRLDRDTSGVILVTKSHKVAAKLVKAFTDHKVRKTYIALCVGQAPVWKKVTIKSGHGRSKFGAWRVYATKDVGRTLPGGSSVREMETLFEVLSINGEQCNQELSEIDIVVEDKSSIEFEGNKVEVLVRAYPRSGRTHQIRLHCQYLGISVRGDVKYEGVYEWNGRVYDGHQLHAESLSFEHPVTGSPIVINAPLPSWATRGL</sequence>
<proteinExistence type="predicted"/>